<evidence type="ECO:0008006" key="3">
    <source>
        <dbReference type="Google" id="ProtNLM"/>
    </source>
</evidence>
<reference evidence="1 2" key="1">
    <citation type="submission" date="2021-04" db="EMBL/GenBank/DDBJ databases">
        <title>Genomic and host-range diversity within the Dickeya zeae complex, identification of D. zeae and D. oryzae members, proposal of two novel subspecies D. zeae subsp. zeae subsp. nov. and D. zeae subsp. dombae subsp. nov.</title>
        <authorList>
            <person name="Van Gijsegem F."/>
            <person name="Hugouvieux-Cotte-Pattat N."/>
        </authorList>
    </citation>
    <scope>NUCLEOTIDE SEQUENCE [LARGE SCALE GENOMIC DNA]</scope>
    <source>
        <strain evidence="1 2">FVG03</strain>
    </source>
</reference>
<accession>A0ABS5B9I5</accession>
<comment type="caution">
    <text evidence="1">The sequence shown here is derived from an EMBL/GenBank/DDBJ whole genome shotgun (WGS) entry which is preliminary data.</text>
</comment>
<dbReference type="EMBL" id="JAGJWX010000004">
    <property type="protein sequence ID" value="MBP2857118.1"/>
    <property type="molecule type" value="Genomic_DNA"/>
</dbReference>
<name>A0ABS5B9I5_9GAMM</name>
<gene>
    <name evidence="1" type="ORF">J8657_05850</name>
</gene>
<protein>
    <recommendedName>
        <fullName evidence="3">ParB/Sulfiredoxin domain-containing protein</fullName>
    </recommendedName>
</protein>
<keyword evidence="2" id="KW-1185">Reference proteome</keyword>
<dbReference type="Proteomes" id="UP000810130">
    <property type="component" value="Unassembled WGS sequence"/>
</dbReference>
<evidence type="ECO:0000313" key="1">
    <source>
        <dbReference type="EMBL" id="MBP2857118.1"/>
    </source>
</evidence>
<sequence>MDDCRRWWKDVVDREGKWQGLLLDIWQPDIASRGGRLQIQVGPQGIAKLVLDTLTLFWARIVTNSADVWVLRNALQVTVSKVIDPIRSSDVESARTKVTDDKKDAFWCRFFADQLSHISSSVLGQGQWLLRPMRYVKPSIPHNALSQPVSQWRFTSPESAASYCPHWSLFAEKIPDLTVLTPVIDIDRWWDNEPLLALHAVDPHNSRLKWWKKVCWEGELPPVLVWFVSGIGAYVILDGHYRLQAALSEKIPPRFIVLSGLRYQTFEYDDSHRYKIEKALKYQQDRNPSTPVAAINQALIDLYDNHPQLCGVTFSRAVLHPKLWFQEVLFYLGQQGLDDYQPHFCETSSPC</sequence>
<evidence type="ECO:0000313" key="2">
    <source>
        <dbReference type="Proteomes" id="UP000810130"/>
    </source>
</evidence>
<organism evidence="1 2">
    <name type="scientific">Dickeya oryzae</name>
    <dbReference type="NCBI Taxonomy" id="1240404"/>
    <lineage>
        <taxon>Bacteria</taxon>
        <taxon>Pseudomonadati</taxon>
        <taxon>Pseudomonadota</taxon>
        <taxon>Gammaproteobacteria</taxon>
        <taxon>Enterobacterales</taxon>
        <taxon>Pectobacteriaceae</taxon>
        <taxon>Dickeya</taxon>
    </lineage>
</organism>
<proteinExistence type="predicted"/>